<evidence type="ECO:0000313" key="2">
    <source>
        <dbReference type="Proteomes" id="UP000070687"/>
    </source>
</evidence>
<protein>
    <submittedName>
        <fullName evidence="1">Uncharacterized protein</fullName>
    </submittedName>
</protein>
<proteinExistence type="predicted"/>
<dbReference type="AlphaFoldDB" id="A0A133NV57"/>
<evidence type="ECO:0000313" key="1">
    <source>
        <dbReference type="EMBL" id="KXA20156.1"/>
    </source>
</evidence>
<reference evidence="1 2" key="1">
    <citation type="submission" date="2016-01" db="EMBL/GenBank/DDBJ databases">
        <authorList>
            <person name="Oliw E.H."/>
        </authorList>
    </citation>
    <scope>NUCLEOTIDE SEQUENCE [LARGE SCALE GENOMIC DNA]</scope>
    <source>
        <strain evidence="1 2">PSS_7772B</strain>
    </source>
</reference>
<dbReference type="EMBL" id="LRQB01000052">
    <property type="protein sequence ID" value="KXA20156.1"/>
    <property type="molecule type" value="Genomic_DNA"/>
</dbReference>
<comment type="caution">
    <text evidence="1">The sequence shown here is derived from an EMBL/GenBank/DDBJ whole genome shotgun (WGS) entry which is preliminary data.</text>
</comment>
<organism evidence="1 2">
    <name type="scientific">Gardnerella vaginalis</name>
    <dbReference type="NCBI Taxonomy" id="2702"/>
    <lineage>
        <taxon>Bacteria</taxon>
        <taxon>Bacillati</taxon>
        <taxon>Actinomycetota</taxon>
        <taxon>Actinomycetes</taxon>
        <taxon>Bifidobacteriales</taxon>
        <taxon>Bifidobacteriaceae</taxon>
        <taxon>Gardnerella</taxon>
    </lineage>
</organism>
<accession>A0A133NV57</accession>
<gene>
    <name evidence="1" type="ORF">HMPREF3208_00850</name>
</gene>
<dbReference type="Proteomes" id="UP000070687">
    <property type="component" value="Unassembled WGS sequence"/>
</dbReference>
<name>A0A133NV57_GARVA</name>
<sequence length="39" mass="4478">MDYDDNLSPKFQLSAYSKRWIAASVAQSNEDTSMYLFIA</sequence>
<dbReference type="PATRIC" id="fig|2702.100.peg.831"/>